<dbReference type="PANTHER" id="PTHR44329">
    <property type="entry name" value="SERINE/THREONINE-PROTEIN KINASE TNNI3K-RELATED"/>
    <property type="match status" value="1"/>
</dbReference>
<keyword evidence="1" id="KW-0547">Nucleotide-binding</keyword>
<dbReference type="PROSITE" id="PS50011">
    <property type="entry name" value="PROTEIN_KINASE_DOM"/>
    <property type="match status" value="1"/>
</dbReference>
<protein>
    <submittedName>
        <fullName evidence="4">G405 protein</fullName>
    </submittedName>
</protein>
<evidence type="ECO:0000256" key="2">
    <source>
        <dbReference type="SAM" id="MobiDB-lite"/>
    </source>
</evidence>
<feature type="binding site" evidence="1">
    <location>
        <position position="573"/>
    </location>
    <ligand>
        <name>ATP</name>
        <dbReference type="ChEBI" id="CHEBI:30616"/>
    </ligand>
</feature>
<dbReference type="Pfam" id="PF07714">
    <property type="entry name" value="PK_Tyr_Ser-Thr"/>
    <property type="match status" value="1"/>
</dbReference>
<dbReference type="PROSITE" id="PS00107">
    <property type="entry name" value="PROTEIN_KINASE_ATP"/>
    <property type="match status" value="1"/>
</dbReference>
<keyword evidence="5" id="KW-1185">Reference proteome</keyword>
<feature type="compositionally biased region" description="Basic and acidic residues" evidence="2">
    <location>
        <begin position="225"/>
        <end position="235"/>
    </location>
</feature>
<gene>
    <name evidence="4" type="primary">g405</name>
    <name evidence="4" type="ORF">VP750_LOCUS353</name>
</gene>
<feature type="region of interest" description="Disordered" evidence="2">
    <location>
        <begin position="206"/>
        <end position="248"/>
    </location>
</feature>
<proteinExistence type="predicted"/>
<dbReference type="Gene3D" id="1.10.510.10">
    <property type="entry name" value="Transferase(Phosphotransferase) domain 1"/>
    <property type="match status" value="1"/>
</dbReference>
<dbReference type="EMBL" id="CAXHTA020000001">
    <property type="protein sequence ID" value="CAL5218694.1"/>
    <property type="molecule type" value="Genomic_DNA"/>
</dbReference>
<dbReference type="PROSITE" id="PS00109">
    <property type="entry name" value="PROTEIN_KINASE_TYR"/>
    <property type="match status" value="1"/>
</dbReference>
<dbReference type="InterPro" id="IPR011009">
    <property type="entry name" value="Kinase-like_dom_sf"/>
</dbReference>
<evidence type="ECO:0000313" key="4">
    <source>
        <dbReference type="EMBL" id="CAL5218694.1"/>
    </source>
</evidence>
<reference evidence="4 5" key="1">
    <citation type="submission" date="2024-06" db="EMBL/GenBank/DDBJ databases">
        <authorList>
            <person name="Kraege A."/>
            <person name="Thomma B."/>
        </authorList>
    </citation>
    <scope>NUCLEOTIDE SEQUENCE [LARGE SCALE GENOMIC DNA]</scope>
</reference>
<organism evidence="4 5">
    <name type="scientific">Coccomyxa viridis</name>
    <dbReference type="NCBI Taxonomy" id="1274662"/>
    <lineage>
        <taxon>Eukaryota</taxon>
        <taxon>Viridiplantae</taxon>
        <taxon>Chlorophyta</taxon>
        <taxon>core chlorophytes</taxon>
        <taxon>Trebouxiophyceae</taxon>
        <taxon>Trebouxiophyceae incertae sedis</taxon>
        <taxon>Coccomyxaceae</taxon>
        <taxon>Coccomyxa</taxon>
    </lineage>
</organism>
<name>A0ABP1FFM8_9CHLO</name>
<dbReference type="Proteomes" id="UP001497392">
    <property type="component" value="Unassembled WGS sequence"/>
</dbReference>
<evidence type="ECO:0000313" key="5">
    <source>
        <dbReference type="Proteomes" id="UP001497392"/>
    </source>
</evidence>
<feature type="domain" description="Protein kinase" evidence="3">
    <location>
        <begin position="546"/>
        <end position="842"/>
    </location>
</feature>
<feature type="region of interest" description="Disordered" evidence="2">
    <location>
        <begin position="1"/>
        <end position="194"/>
    </location>
</feature>
<dbReference type="PANTHER" id="PTHR44329:SF214">
    <property type="entry name" value="PROTEIN KINASE DOMAIN-CONTAINING PROTEIN"/>
    <property type="match status" value="1"/>
</dbReference>
<dbReference type="SUPFAM" id="SSF55781">
    <property type="entry name" value="GAF domain-like"/>
    <property type="match status" value="1"/>
</dbReference>
<accession>A0ABP1FFM8</accession>
<dbReference type="InterPro" id="IPR001245">
    <property type="entry name" value="Ser-Thr/Tyr_kinase_cat_dom"/>
</dbReference>
<dbReference type="InterPro" id="IPR000719">
    <property type="entry name" value="Prot_kinase_dom"/>
</dbReference>
<dbReference type="SUPFAM" id="SSF56112">
    <property type="entry name" value="Protein kinase-like (PK-like)"/>
    <property type="match status" value="1"/>
</dbReference>
<dbReference type="InterPro" id="IPR051681">
    <property type="entry name" value="Ser/Thr_Kinases-Pseudokinases"/>
</dbReference>
<feature type="compositionally biased region" description="Polar residues" evidence="2">
    <location>
        <begin position="103"/>
        <end position="131"/>
    </location>
</feature>
<sequence>MGACASSQHEHPPLHAPGVSTGESALKCKVPALQVTESKESSLPSSGKLAPGTAPGTASLQASAETDGLAKSSSPLARQASGGRASGEGRPGSAGRPPLPPAQRSSPQYPLPGQGSSPPQANGALRSQASAFDSAMPLDGRLGSIGEQAPLTVSPISESRPPFSGFASASTMAPSRERQSGAGHPTSLGVAMSLPGDRDAQRMLLGEQPLSKGRPLRPLGSGAGGERRSPPKRCESLPGTSVQKHLERKADPGIDHILGLALSVFRTDAVLLHLRDKDEVLAKFSNVAAFEPGTCAAVCRLLEPPPTEVSIVEDPSSDPRLKDKPEICEQVKFFVAKPLIASNGYHMGSLCLCNAKPRKFDMSNKLIMGNMADLVVRELWGAYEHQHKQRVMQLIRVVGCYSEPLLFVEVSQTQPWMILHLNEAAVTVTGLKRTAATNKKFWDVFTGIEESNAVKLENVTKAASSGLEFPLEGMQANTSGEAFACPLTLVFRPAVMEAMEGAEGASDAAKQKPVTNAGRQYYFVSIKVDADTGVTSAAERSPFVGLQIGLLLGKGAYGRVYKGYYHGNVVAVKVCDSDKVRRNEHGKPLEADLTARLGHPNLVSTLDAASAFREPMAKLAWELAKEAEEAADGRSAEQQSSPAPVEETWLLLEYCDQGSLMDAVTHGWFRAGPDNLGGPNLPVVAATISEIALGMEFLHSQGIVHGDLSSGNVLLTSSQANPHGFCAKISDFGLARNLDLVSRVETKTTGTVTHMPPEVLSDGIISKGADVYAFGVLLWEMMNGKRAWDRLTPAQVMLAVALQKQTLKYPPNAHPELVRLGQRCIAYEADDRPTFREVNKVLNGIKVELKGGSVDNSATVNYQQRAFSFPR</sequence>
<dbReference type="InterPro" id="IPR008266">
    <property type="entry name" value="Tyr_kinase_AS"/>
</dbReference>
<evidence type="ECO:0000256" key="1">
    <source>
        <dbReference type="PROSITE-ProRule" id="PRU10141"/>
    </source>
</evidence>
<keyword evidence="1" id="KW-0067">ATP-binding</keyword>
<dbReference type="InterPro" id="IPR017441">
    <property type="entry name" value="Protein_kinase_ATP_BS"/>
</dbReference>
<comment type="caution">
    <text evidence="4">The sequence shown here is derived from an EMBL/GenBank/DDBJ whole genome shotgun (WGS) entry which is preliminary data.</text>
</comment>
<dbReference type="Gene3D" id="3.30.200.20">
    <property type="entry name" value="Phosphorylase Kinase, domain 1"/>
    <property type="match status" value="1"/>
</dbReference>
<evidence type="ECO:0000259" key="3">
    <source>
        <dbReference type="PROSITE" id="PS50011"/>
    </source>
</evidence>